<proteinExistence type="predicted"/>
<evidence type="ECO:0000313" key="2">
    <source>
        <dbReference type="Proteomes" id="UP000225393"/>
    </source>
</evidence>
<dbReference type="Proteomes" id="UP000225393">
    <property type="component" value="Segment"/>
</dbReference>
<organism evidence="1 2">
    <name type="scientific">Staphylococcus phage P240</name>
    <dbReference type="NCBI Taxonomy" id="1920379"/>
    <lineage>
        <taxon>Viruses</taxon>
        <taxon>Duplodnaviria</taxon>
        <taxon>Heunggongvirae</taxon>
        <taxon>Uroviricota</taxon>
        <taxon>Caudoviricetes</taxon>
        <taxon>Triavirus</taxon>
        <taxon>Triavirus P240</taxon>
    </lineage>
</organism>
<gene>
    <name evidence="1" type="ORF">P240_11</name>
</gene>
<reference evidence="1 2" key="1">
    <citation type="journal article" date="2017" name="Sci. Rep.">
        <title>Acquisition of virulence factors in livestock-associated MRSA: Lysogenic conversion of CC398 strains by virulence gene-containing phages.</title>
        <authorList>
            <person name="Kraushaar B."/>
            <person name="Hammerl J.A."/>
            <person name="Kienol M."/>
            <person name="Heinig M.L."/>
            <person name="Sperling N."/>
            <person name="Dinh Thanh M."/>
            <person name="Reetz J."/>
            <person name="Jackel C."/>
            <person name="Fetsch A."/>
            <person name="Hertwig S."/>
        </authorList>
    </citation>
    <scope>NUCLEOTIDE SEQUENCE [LARGE SCALE GENOMIC DNA]</scope>
</reference>
<protein>
    <submittedName>
        <fullName evidence="1">Tail protein</fullName>
    </submittedName>
</protein>
<name>A0A1X9IGU7_9CAUD</name>
<evidence type="ECO:0000313" key="1">
    <source>
        <dbReference type="EMBL" id="APD21419.1"/>
    </source>
</evidence>
<sequence length="52" mass="5701">MNRKVDVDGTSQGIVYGYHEGKEGEAEFFKKVFVGYTDSEDHSEDSAGSLPS</sequence>
<accession>A0A1X9IGU7</accession>
<dbReference type="EMBL" id="KY056620">
    <property type="protein sequence ID" value="APD21419.1"/>
    <property type="molecule type" value="Genomic_DNA"/>
</dbReference>
<keyword evidence="2" id="KW-1185">Reference proteome</keyword>